<dbReference type="GO" id="GO:0016787">
    <property type="term" value="F:hydrolase activity"/>
    <property type="evidence" value="ECO:0007669"/>
    <property type="project" value="UniProtKB-KW"/>
</dbReference>
<dbReference type="EMBL" id="JTHP01000070">
    <property type="protein sequence ID" value="KJD43054.1"/>
    <property type="molecule type" value="Genomic_DNA"/>
</dbReference>
<dbReference type="GO" id="GO:0046872">
    <property type="term" value="F:metal ion binding"/>
    <property type="evidence" value="ECO:0007669"/>
    <property type="project" value="UniProtKB-KW"/>
</dbReference>
<sequence length="254" mass="28436">MSLTIQMLGTGSAFAKNYYNNNALLDSGEGKLLIDCGTTASLALHQMGVPLPEIDAILITHIHADHVGGLEEFGFQMNILHGRKPVLCIAEPLIHPLWENTLKGGMSQQGMIGKLEDVFEVNVLTPGEPTSLVSGIEVELIPTRHIPGKDSYSLFINDRLFYSADMTFDPDLLNQLVHERGCRSILHEVQLQGAGEVHTTLDELLSLPIQLQERIRLMHYSDDMEQFKEKAGVMSFLEQQRVYNIVELERTEQK</sequence>
<dbReference type="PANTHER" id="PTHR42663">
    <property type="entry name" value="HYDROLASE C777.06C-RELATED-RELATED"/>
    <property type="match status" value="1"/>
</dbReference>
<dbReference type="InterPro" id="IPR036866">
    <property type="entry name" value="RibonucZ/Hydroxyglut_hydro"/>
</dbReference>
<comment type="function">
    <text evidence="2">Counteracts the endogenous Pycsar antiviral defense system. Phosphodiesterase that enables metal-dependent hydrolysis of host cyclic nucleotide Pycsar defense signals such as cCMP and cUMP.</text>
</comment>
<proteinExistence type="predicted"/>
<dbReference type="Gene3D" id="3.60.15.10">
    <property type="entry name" value="Ribonuclease Z/Hydroxyacylglutathione hydrolase-like"/>
    <property type="match status" value="1"/>
</dbReference>
<evidence type="ECO:0000256" key="1">
    <source>
        <dbReference type="ARBA" id="ARBA00034221"/>
    </source>
</evidence>
<dbReference type="Pfam" id="PF23023">
    <property type="entry name" value="Anti-Pycsar_Apyc1"/>
    <property type="match status" value="1"/>
</dbReference>
<dbReference type="PATRIC" id="fig|159743.3.peg.5504"/>
<name>A0A0D7WVN1_9BACL</name>
<feature type="domain" description="Metallo-beta-lactamase" evidence="4">
    <location>
        <begin position="19"/>
        <end position="219"/>
    </location>
</feature>
<comment type="catalytic activity">
    <reaction evidence="3">
        <text>3',5'-cyclic UMP + H2O = UMP + H(+)</text>
        <dbReference type="Rhea" id="RHEA:70575"/>
        <dbReference type="ChEBI" id="CHEBI:15377"/>
        <dbReference type="ChEBI" id="CHEBI:15378"/>
        <dbReference type="ChEBI" id="CHEBI:57865"/>
        <dbReference type="ChEBI" id="CHEBI:184387"/>
    </reaction>
    <physiologicalReaction direction="left-to-right" evidence="3">
        <dbReference type="Rhea" id="RHEA:70576"/>
    </physiologicalReaction>
</comment>
<dbReference type="RefSeq" id="WP_044648640.1">
    <property type="nucleotide sequence ID" value="NZ_JTHP01000070.1"/>
</dbReference>
<comment type="caution">
    <text evidence="5">The sequence shown here is derived from an EMBL/GenBank/DDBJ whole genome shotgun (WGS) entry which is preliminary data.</text>
</comment>
<gene>
    <name evidence="5" type="ORF">QD47_24880</name>
</gene>
<dbReference type="SUPFAM" id="SSF56281">
    <property type="entry name" value="Metallo-hydrolase/oxidoreductase"/>
    <property type="match status" value="1"/>
</dbReference>
<evidence type="ECO:0000256" key="3">
    <source>
        <dbReference type="ARBA" id="ARBA00048505"/>
    </source>
</evidence>
<protein>
    <submittedName>
        <fullName evidence="5">Beta-lactamase</fullName>
    </submittedName>
</protein>
<evidence type="ECO:0000259" key="4">
    <source>
        <dbReference type="SMART" id="SM00849"/>
    </source>
</evidence>
<accession>A0A0D7WVN1</accession>
<evidence type="ECO:0000256" key="2">
    <source>
        <dbReference type="ARBA" id="ARBA00034301"/>
    </source>
</evidence>
<dbReference type="InterPro" id="IPR001279">
    <property type="entry name" value="Metallo-B-lactamas"/>
</dbReference>
<dbReference type="PANTHER" id="PTHR42663:SF6">
    <property type="entry name" value="HYDROLASE C777.06C-RELATED"/>
    <property type="match status" value="1"/>
</dbReference>
<comment type="catalytic activity">
    <reaction evidence="1">
        <text>3',5'-cyclic CMP + H2O = CMP + H(+)</text>
        <dbReference type="Rhea" id="RHEA:72675"/>
        <dbReference type="ChEBI" id="CHEBI:15377"/>
        <dbReference type="ChEBI" id="CHEBI:15378"/>
        <dbReference type="ChEBI" id="CHEBI:58003"/>
        <dbReference type="ChEBI" id="CHEBI:60377"/>
    </reaction>
    <physiologicalReaction direction="left-to-right" evidence="1">
        <dbReference type="Rhea" id="RHEA:72676"/>
    </physiologicalReaction>
</comment>
<reference evidence="5 6" key="1">
    <citation type="submission" date="2014-11" db="EMBL/GenBank/DDBJ databases">
        <title>Draft Genome Sequences of Paenibacillus polymyxa NRRL B-30509 and Paenibacillus terrae NRRL B-30644, Strains from a Poultry Environment that Produce Tridecaptin A and Paenicidins.</title>
        <authorList>
            <person name="van Belkum M.J."/>
            <person name="Lohans C.T."/>
            <person name="Vederas J.C."/>
        </authorList>
    </citation>
    <scope>NUCLEOTIDE SEQUENCE [LARGE SCALE GENOMIC DNA]</scope>
    <source>
        <strain evidence="5 6">NRRL B-30644</strain>
    </source>
</reference>
<keyword evidence="6" id="KW-1185">Reference proteome</keyword>
<organism evidence="5 6">
    <name type="scientific">Paenibacillus terrae</name>
    <dbReference type="NCBI Taxonomy" id="159743"/>
    <lineage>
        <taxon>Bacteria</taxon>
        <taxon>Bacillati</taxon>
        <taxon>Bacillota</taxon>
        <taxon>Bacilli</taxon>
        <taxon>Bacillales</taxon>
        <taxon>Paenibacillaceae</taxon>
        <taxon>Paenibacillus</taxon>
    </lineage>
</organism>
<dbReference type="SMART" id="SM00849">
    <property type="entry name" value="Lactamase_B"/>
    <property type="match status" value="1"/>
</dbReference>
<dbReference type="AlphaFoldDB" id="A0A0D7WVN1"/>
<evidence type="ECO:0000313" key="5">
    <source>
        <dbReference type="EMBL" id="KJD43054.1"/>
    </source>
</evidence>
<dbReference type="OrthoDB" id="9803916at2"/>
<dbReference type="Proteomes" id="UP000032534">
    <property type="component" value="Unassembled WGS sequence"/>
</dbReference>
<evidence type="ECO:0000313" key="6">
    <source>
        <dbReference type="Proteomes" id="UP000032534"/>
    </source>
</evidence>